<dbReference type="Proteomes" id="UP000242818">
    <property type="component" value="Unassembled WGS sequence"/>
</dbReference>
<evidence type="ECO:0000259" key="1">
    <source>
        <dbReference type="Pfam" id="PF10988"/>
    </source>
</evidence>
<feature type="domain" description="Putative auto-transporter adhesin head GIN" evidence="1">
    <location>
        <begin position="38"/>
        <end position="221"/>
    </location>
</feature>
<protein>
    <submittedName>
        <fullName evidence="2">Putative auto-transporter adhesin, head GIN domain</fullName>
    </submittedName>
</protein>
<dbReference type="OrthoDB" id="5585143at2"/>
<proteinExistence type="predicted"/>
<gene>
    <name evidence="2" type="ORF">GA0116948_103367</name>
</gene>
<evidence type="ECO:0000313" key="2">
    <source>
        <dbReference type="EMBL" id="SCC13156.1"/>
    </source>
</evidence>
<keyword evidence="3" id="KW-1185">Reference proteome</keyword>
<dbReference type="PANTHER" id="PTHR39200:SF1">
    <property type="entry name" value="AUTO-TRANSPORTER ADHESIN HEAD GIN DOMAIN-CONTAINING PROTEIN-RELATED"/>
    <property type="match status" value="1"/>
</dbReference>
<dbReference type="PROSITE" id="PS51257">
    <property type="entry name" value="PROKAR_LIPOPROTEIN"/>
    <property type="match status" value="1"/>
</dbReference>
<dbReference type="EMBL" id="FMAR01000003">
    <property type="protein sequence ID" value="SCC13156.1"/>
    <property type="molecule type" value="Genomic_DNA"/>
</dbReference>
<dbReference type="AlphaFoldDB" id="A0A1C4C1X8"/>
<dbReference type="Gene3D" id="2.160.20.120">
    <property type="match status" value="1"/>
</dbReference>
<dbReference type="RefSeq" id="WP_089710452.1">
    <property type="nucleotide sequence ID" value="NZ_FMAR01000003.1"/>
</dbReference>
<sequence length="236" mass="24570">MKYVASILLSLTVVCLLAACVRHRGSGRVITQTRSVAAFQKISVSGPIDVALMQGPTQDLVISGDDNLLKYVELKNENGELTIKMRNGGRFDVEENFKVRVSTPNLKAINVAGSGSITLQGGYSSEEELSSEIAGSGNINGKLDVPLFKASIAGSGSYHVEGQTRKVAVTVMGAGDFHGFNLLAENASADIAGSGTVEVSASVNLQANIAGSGDVRYKGNPQVSSHIGGSGSVRKE</sequence>
<organism evidence="2 3">
    <name type="scientific">Chitinophaga costaii</name>
    <dbReference type="NCBI Taxonomy" id="1335309"/>
    <lineage>
        <taxon>Bacteria</taxon>
        <taxon>Pseudomonadati</taxon>
        <taxon>Bacteroidota</taxon>
        <taxon>Chitinophagia</taxon>
        <taxon>Chitinophagales</taxon>
        <taxon>Chitinophagaceae</taxon>
        <taxon>Chitinophaga</taxon>
    </lineage>
</organism>
<accession>A0A1C4C1X8</accession>
<evidence type="ECO:0000313" key="3">
    <source>
        <dbReference type="Proteomes" id="UP000242818"/>
    </source>
</evidence>
<dbReference type="STRING" id="1335309.GA0116948_103367"/>
<name>A0A1C4C1X8_9BACT</name>
<reference evidence="2 3" key="1">
    <citation type="submission" date="2016-08" db="EMBL/GenBank/DDBJ databases">
        <authorList>
            <person name="Seilhamer J.J."/>
        </authorList>
    </citation>
    <scope>NUCLEOTIDE SEQUENCE [LARGE SCALE GENOMIC DNA]</scope>
    <source>
        <strain evidence="2 3">A37T2</strain>
    </source>
</reference>
<dbReference type="PANTHER" id="PTHR39200">
    <property type="entry name" value="HYPOTHETICAL EXPORTED PROTEIN"/>
    <property type="match status" value="1"/>
</dbReference>
<dbReference type="InterPro" id="IPR021255">
    <property type="entry name" value="DUF2807"/>
</dbReference>
<dbReference type="Pfam" id="PF10988">
    <property type="entry name" value="DUF2807"/>
    <property type="match status" value="1"/>
</dbReference>